<protein>
    <submittedName>
        <fullName evidence="1">Uncharacterized protein</fullName>
    </submittedName>
</protein>
<keyword evidence="2" id="KW-1185">Reference proteome</keyword>
<accession>A0ABY1S6K5</accession>
<comment type="caution">
    <text evidence="1">The sequence shown here is derived from an EMBL/GenBank/DDBJ whole genome shotgun (WGS) entry which is preliminary data.</text>
</comment>
<sequence>MSDFFYVIINGIPIKSECNSYLQIIDTTYKKF</sequence>
<dbReference type="EMBL" id="FXXC01000001">
    <property type="protein sequence ID" value="SMR91943.1"/>
    <property type="molecule type" value="Genomic_DNA"/>
</dbReference>
<proteinExistence type="predicted"/>
<organism evidence="1 2">
    <name type="scientific">Caldicellulosiruptor bescii</name>
    <name type="common">Anaerocellum thermophilum</name>
    <dbReference type="NCBI Taxonomy" id="31899"/>
    <lineage>
        <taxon>Bacteria</taxon>
        <taxon>Bacillati</taxon>
        <taxon>Bacillota</taxon>
        <taxon>Bacillota incertae sedis</taxon>
        <taxon>Caldicellulosiruptorales</taxon>
        <taxon>Caldicellulosiruptoraceae</taxon>
        <taxon>Caldicellulosiruptor</taxon>
    </lineage>
</organism>
<dbReference type="Proteomes" id="UP000196803">
    <property type="component" value="Unassembled WGS sequence"/>
</dbReference>
<evidence type="ECO:0000313" key="2">
    <source>
        <dbReference type="Proteomes" id="UP000196803"/>
    </source>
</evidence>
<evidence type="ECO:0000313" key="1">
    <source>
        <dbReference type="EMBL" id="SMR91943.1"/>
    </source>
</evidence>
<reference evidence="1 2" key="1">
    <citation type="submission" date="2017-05" db="EMBL/GenBank/DDBJ databases">
        <authorList>
            <person name="Varghese N."/>
            <person name="Submissions S."/>
        </authorList>
    </citation>
    <scope>NUCLEOTIDE SEQUENCE [LARGE SCALE GENOMIC DNA]</scope>
    <source>
        <strain evidence="1 2">MACB1020</strain>
    </source>
</reference>
<gene>
    <name evidence="1" type="ORF">SAMN05216240_0733</name>
</gene>
<name>A0ABY1S6K5_CALBS</name>